<proteinExistence type="predicted"/>
<evidence type="ECO:0000313" key="3">
    <source>
        <dbReference type="EMBL" id="KAK8881752.1"/>
    </source>
</evidence>
<keyword evidence="4" id="KW-1185">Reference proteome</keyword>
<dbReference type="InterPro" id="IPR027417">
    <property type="entry name" value="P-loop_NTPase"/>
</dbReference>
<dbReference type="InterPro" id="IPR001806">
    <property type="entry name" value="Small_GTPase"/>
</dbReference>
<comment type="caution">
    <text evidence="3">The sequence shown here is derived from an EMBL/GenBank/DDBJ whole genome shotgun (WGS) entry which is preliminary data.</text>
</comment>
<gene>
    <name evidence="3" type="ORF">M9Y10_044388</name>
</gene>
<dbReference type="PROSITE" id="PS51421">
    <property type="entry name" value="RAS"/>
    <property type="match status" value="1"/>
</dbReference>
<evidence type="ECO:0000313" key="4">
    <source>
        <dbReference type="Proteomes" id="UP001470230"/>
    </source>
</evidence>
<dbReference type="PRINTS" id="PR00449">
    <property type="entry name" value="RASTRNSFRMNG"/>
</dbReference>
<dbReference type="CDD" id="cd00154">
    <property type="entry name" value="Rab"/>
    <property type="match status" value="1"/>
</dbReference>
<dbReference type="SMART" id="SM00176">
    <property type="entry name" value="RAN"/>
    <property type="match status" value="1"/>
</dbReference>
<dbReference type="InterPro" id="IPR050227">
    <property type="entry name" value="Rab"/>
</dbReference>
<dbReference type="SMART" id="SM00175">
    <property type="entry name" value="RAB"/>
    <property type="match status" value="1"/>
</dbReference>
<protein>
    <recommendedName>
        <fullName evidence="5">Small GTP-binding protein</fullName>
    </recommendedName>
</protein>
<dbReference type="Gene3D" id="3.40.50.300">
    <property type="entry name" value="P-loop containing nucleotide triphosphate hydrolases"/>
    <property type="match status" value="1"/>
</dbReference>
<dbReference type="PROSITE" id="PS51419">
    <property type="entry name" value="RAB"/>
    <property type="match status" value="1"/>
</dbReference>
<dbReference type="PROSITE" id="PS51420">
    <property type="entry name" value="RHO"/>
    <property type="match status" value="1"/>
</dbReference>
<organism evidence="3 4">
    <name type="scientific">Tritrichomonas musculus</name>
    <dbReference type="NCBI Taxonomy" id="1915356"/>
    <lineage>
        <taxon>Eukaryota</taxon>
        <taxon>Metamonada</taxon>
        <taxon>Parabasalia</taxon>
        <taxon>Tritrichomonadida</taxon>
        <taxon>Tritrichomonadidae</taxon>
        <taxon>Tritrichomonas</taxon>
    </lineage>
</organism>
<dbReference type="EMBL" id="JAPFFF010000009">
    <property type="protein sequence ID" value="KAK8881752.1"/>
    <property type="molecule type" value="Genomic_DNA"/>
</dbReference>
<reference evidence="3 4" key="1">
    <citation type="submission" date="2024-04" db="EMBL/GenBank/DDBJ databases">
        <title>Tritrichomonas musculus Genome.</title>
        <authorList>
            <person name="Alves-Ferreira E."/>
            <person name="Grigg M."/>
            <person name="Lorenzi H."/>
            <person name="Galac M."/>
        </authorList>
    </citation>
    <scope>NUCLEOTIDE SEQUENCE [LARGE SCALE GENOMIC DNA]</scope>
    <source>
        <strain evidence="3 4">EAF2021</strain>
    </source>
</reference>
<keyword evidence="1" id="KW-0547">Nucleotide-binding</keyword>
<dbReference type="SMART" id="SM00173">
    <property type="entry name" value="RAS"/>
    <property type="match status" value="1"/>
</dbReference>
<dbReference type="SUPFAM" id="SSF52540">
    <property type="entry name" value="P-loop containing nucleoside triphosphate hydrolases"/>
    <property type="match status" value="1"/>
</dbReference>
<sequence length="201" mass="22073">MSIDSNMNKQSTFKVVLVGDTSVGKTSIVNRAANDVFNIAEDSTVGVDFCVIEEIVQNIDVTLQVFDTAGQERFRSIGTAYYQNATVALVVYSIEQRNSLNSVDQWINDVSDVNQKIKIFLVGNKIDLYSEQSADELITKSEGEDKGKSLNIPFFAVSAQSGEGIHELFQSIAEACLGLGKEEIESKRIEGEIKKDNKGCC</sequence>
<dbReference type="PANTHER" id="PTHR47977">
    <property type="entry name" value="RAS-RELATED PROTEIN RAB"/>
    <property type="match status" value="1"/>
</dbReference>
<evidence type="ECO:0000256" key="1">
    <source>
        <dbReference type="ARBA" id="ARBA00022741"/>
    </source>
</evidence>
<dbReference type="InterPro" id="IPR005225">
    <property type="entry name" value="Small_GTP-bd"/>
</dbReference>
<evidence type="ECO:0008006" key="5">
    <source>
        <dbReference type="Google" id="ProtNLM"/>
    </source>
</evidence>
<name>A0ABR2JS94_9EUKA</name>
<dbReference type="Proteomes" id="UP001470230">
    <property type="component" value="Unassembled WGS sequence"/>
</dbReference>
<evidence type="ECO:0000256" key="2">
    <source>
        <dbReference type="ARBA" id="ARBA00023134"/>
    </source>
</evidence>
<dbReference type="SMART" id="SM00174">
    <property type="entry name" value="RHO"/>
    <property type="match status" value="1"/>
</dbReference>
<accession>A0ABR2JS94</accession>
<dbReference type="NCBIfam" id="TIGR00231">
    <property type="entry name" value="small_GTP"/>
    <property type="match status" value="1"/>
</dbReference>
<keyword evidence="2" id="KW-0342">GTP-binding</keyword>
<dbReference type="Pfam" id="PF00071">
    <property type="entry name" value="Ras"/>
    <property type="match status" value="1"/>
</dbReference>